<proteinExistence type="predicted"/>
<dbReference type="NCBIfam" id="NF041068">
    <property type="entry name" value="DpdK"/>
    <property type="match status" value="1"/>
</dbReference>
<dbReference type="Proteomes" id="UP000002968">
    <property type="component" value="Unassembled WGS sequence"/>
</dbReference>
<dbReference type="HOGENOM" id="CLU_126477_0_0_11"/>
<keyword evidence="2" id="KW-1185">Reference proteome</keyword>
<dbReference type="STRING" id="467200.SSRG_01912"/>
<dbReference type="EMBL" id="GG657758">
    <property type="protein sequence ID" value="EFL39108.1"/>
    <property type="molecule type" value="Genomic_DNA"/>
</dbReference>
<evidence type="ECO:0000313" key="2">
    <source>
        <dbReference type="Proteomes" id="UP000002968"/>
    </source>
</evidence>
<protein>
    <recommendedName>
        <fullName evidence="3">Phospholipase D-like domain-containing protein</fullName>
    </recommendedName>
</protein>
<reference evidence="1" key="1">
    <citation type="submission" date="2009-02" db="EMBL/GenBank/DDBJ databases">
        <title>Annotation of Streptomyces griseoflavus strain Tu4000.</title>
        <authorList>
            <consortium name="The Broad Institute Genome Sequencing Platform"/>
            <consortium name="Broad Institute Microbial Sequencing Center"/>
            <person name="Fischbach M."/>
            <person name="Godfrey P."/>
            <person name="Ward D."/>
            <person name="Young S."/>
            <person name="Zeng Q."/>
            <person name="Koehrsen M."/>
            <person name="Alvarado L."/>
            <person name="Berlin A.M."/>
            <person name="Bochicchio J."/>
            <person name="Borenstein D."/>
            <person name="Chapman S.B."/>
            <person name="Chen Z."/>
            <person name="Engels R."/>
            <person name="Freedman E."/>
            <person name="Gellesch M."/>
            <person name="Goldberg J."/>
            <person name="Griggs A."/>
            <person name="Gujja S."/>
            <person name="Heilman E.R."/>
            <person name="Heiman D.I."/>
            <person name="Hepburn T.A."/>
            <person name="Howarth C."/>
            <person name="Jen D."/>
            <person name="Larson L."/>
            <person name="Lewis B."/>
            <person name="Mehta T."/>
            <person name="Park D."/>
            <person name="Pearson M."/>
            <person name="Richards J."/>
            <person name="Roberts A."/>
            <person name="Saif S."/>
            <person name="Shea T.D."/>
            <person name="Shenoy N."/>
            <person name="Sisk P."/>
            <person name="Stolte C."/>
            <person name="Sykes S.N."/>
            <person name="Thomson T."/>
            <person name="Walk T."/>
            <person name="White J."/>
            <person name="Yandava C."/>
            <person name="Straight P."/>
            <person name="Clardy J."/>
            <person name="Hung D."/>
            <person name="Kolter R."/>
            <person name="Mekalanos J."/>
            <person name="Walker S."/>
            <person name="Walsh C.T."/>
            <person name="Wieland-Brown L.C."/>
            <person name="Haas B."/>
            <person name="Nusbaum C."/>
            <person name="Birren B."/>
        </authorList>
    </citation>
    <scope>NUCLEOTIDE SEQUENCE [LARGE SCALE GENOMIC DNA]</scope>
    <source>
        <strain evidence="1">Tu4000</strain>
    </source>
</reference>
<sequence length="173" mass="18838">MNGLQRPVRTGGPTGENPDTILATALMGELLFPGARMWLVSPWISDVHVVDNSHGSYDDLFGDAPPSACSLSDLLARIVIAGSALTVVTRPDPHNAHFLARLHRRAPAQSVRVVQDASVHEKTICGRDWLLTGSMNFTVRGLLENDEAVTYKVGGSHAGQARLELAQRWKEHQ</sequence>
<accession>D9XKW2</accession>
<evidence type="ECO:0008006" key="3">
    <source>
        <dbReference type="Google" id="ProtNLM"/>
    </source>
</evidence>
<dbReference type="AlphaFoldDB" id="D9XKW2"/>
<dbReference type="eggNOG" id="COG1502">
    <property type="taxonomic scope" value="Bacteria"/>
</dbReference>
<gene>
    <name evidence="1" type="ORF">SSRG_01912</name>
</gene>
<dbReference type="SUPFAM" id="SSF56024">
    <property type="entry name" value="Phospholipase D/nuclease"/>
    <property type="match status" value="1"/>
</dbReference>
<name>D9XKW2_9ACTN</name>
<organism evidence="1 2">
    <name type="scientific">Streptomyces griseoflavus Tu4000</name>
    <dbReference type="NCBI Taxonomy" id="467200"/>
    <lineage>
        <taxon>Bacteria</taxon>
        <taxon>Bacillati</taxon>
        <taxon>Actinomycetota</taxon>
        <taxon>Actinomycetes</taxon>
        <taxon>Kitasatosporales</taxon>
        <taxon>Streptomycetaceae</taxon>
        <taxon>Streptomyces</taxon>
    </lineage>
</organism>
<evidence type="ECO:0000313" key="1">
    <source>
        <dbReference type="EMBL" id="EFL39108.1"/>
    </source>
</evidence>